<comment type="caution">
    <text evidence="4">The sequence shown here is derived from an EMBL/GenBank/DDBJ whole genome shotgun (WGS) entry which is preliminary data.</text>
</comment>
<keyword evidence="2" id="KW-0521">NADP</keyword>
<reference evidence="4 5" key="1">
    <citation type="journal article" date="2019" name="Int. J. Syst. Evol. Microbiol.">
        <title>The Global Catalogue of Microorganisms (GCM) 10K type strain sequencing project: providing services to taxonomists for standard genome sequencing and annotation.</title>
        <authorList>
            <consortium name="The Broad Institute Genomics Platform"/>
            <consortium name="The Broad Institute Genome Sequencing Center for Infectious Disease"/>
            <person name="Wu L."/>
            <person name="Ma J."/>
        </authorList>
    </citation>
    <scope>NUCLEOTIDE SEQUENCE [LARGE SCALE GENOMIC DNA]</scope>
    <source>
        <strain evidence="4 5">JCM 15089</strain>
    </source>
</reference>
<evidence type="ECO:0000313" key="4">
    <source>
        <dbReference type="EMBL" id="GAA0565180.1"/>
    </source>
</evidence>
<evidence type="ECO:0000256" key="1">
    <source>
        <dbReference type="ARBA" id="ARBA00006484"/>
    </source>
</evidence>
<dbReference type="Proteomes" id="UP001499951">
    <property type="component" value="Unassembled WGS sequence"/>
</dbReference>
<name>A0ABN1EFP3_9PROT</name>
<dbReference type="InterPro" id="IPR036291">
    <property type="entry name" value="NAD(P)-bd_dom_sf"/>
</dbReference>
<keyword evidence="3" id="KW-0560">Oxidoreductase</keyword>
<proteinExistence type="inferred from homology"/>
<dbReference type="Gene3D" id="3.40.50.720">
    <property type="entry name" value="NAD(P)-binding Rossmann-like Domain"/>
    <property type="match status" value="1"/>
</dbReference>
<sequence length="261" mass="27480">MTDLFRLDGAVAFVSGAAGHLGRPMARILGEAGAHVILNGRSREKLEAYAGELKADGISSEVAPFDVADTAAVRTFFASRQRLDVLVNNAILMQGKPFAALEPSDFAVTYMSGVTAVFEAARAALPALKNAAAAAGEARIVNIASMYGVVSPDKRIYAKPEQASPFHYGPAKAALLQLTRHLAAEFAPERIRVNALVPGPFPRPQVSDDDPAFAARLAGKTMLNRFGRADEIAGPLLFLATKASSFVTGAALAVDGGWTAW</sequence>
<dbReference type="InterPro" id="IPR002347">
    <property type="entry name" value="SDR_fam"/>
</dbReference>
<dbReference type="Pfam" id="PF13561">
    <property type="entry name" value="adh_short_C2"/>
    <property type="match status" value="1"/>
</dbReference>
<keyword evidence="5" id="KW-1185">Reference proteome</keyword>
<protein>
    <submittedName>
        <fullName evidence="4">SDR family oxidoreductase</fullName>
    </submittedName>
</protein>
<dbReference type="EMBL" id="BAAADD010000003">
    <property type="protein sequence ID" value="GAA0565180.1"/>
    <property type="molecule type" value="Genomic_DNA"/>
</dbReference>
<accession>A0ABN1EFP3</accession>
<gene>
    <name evidence="4" type="ORF">GCM10008942_11910</name>
</gene>
<evidence type="ECO:0000313" key="5">
    <source>
        <dbReference type="Proteomes" id="UP001499951"/>
    </source>
</evidence>
<dbReference type="PRINTS" id="PR00081">
    <property type="entry name" value="GDHRDH"/>
</dbReference>
<dbReference type="PANTHER" id="PTHR43618">
    <property type="entry name" value="7-ALPHA-HYDROXYSTEROID DEHYDROGENASE"/>
    <property type="match status" value="1"/>
</dbReference>
<dbReference type="PANTHER" id="PTHR43618:SF8">
    <property type="entry name" value="7ALPHA-HYDROXYSTEROID DEHYDROGENASE"/>
    <property type="match status" value="1"/>
</dbReference>
<organism evidence="4 5">
    <name type="scientific">Rhizomicrobium electricum</name>
    <dbReference type="NCBI Taxonomy" id="480070"/>
    <lineage>
        <taxon>Bacteria</taxon>
        <taxon>Pseudomonadati</taxon>
        <taxon>Pseudomonadota</taxon>
        <taxon>Alphaproteobacteria</taxon>
        <taxon>Micropepsales</taxon>
        <taxon>Micropepsaceae</taxon>
        <taxon>Rhizomicrobium</taxon>
    </lineage>
</organism>
<dbReference type="RefSeq" id="WP_166933593.1">
    <property type="nucleotide sequence ID" value="NZ_BAAADD010000003.1"/>
</dbReference>
<evidence type="ECO:0000256" key="2">
    <source>
        <dbReference type="ARBA" id="ARBA00022857"/>
    </source>
</evidence>
<evidence type="ECO:0000256" key="3">
    <source>
        <dbReference type="ARBA" id="ARBA00023002"/>
    </source>
</evidence>
<dbReference type="SUPFAM" id="SSF51735">
    <property type="entry name" value="NAD(P)-binding Rossmann-fold domains"/>
    <property type="match status" value="1"/>
</dbReference>
<dbReference type="InterPro" id="IPR052178">
    <property type="entry name" value="Sec_Metab_Biosynth_SDR"/>
</dbReference>
<dbReference type="PRINTS" id="PR00080">
    <property type="entry name" value="SDRFAMILY"/>
</dbReference>
<comment type="similarity">
    <text evidence="1">Belongs to the short-chain dehydrogenases/reductases (SDR) family.</text>
</comment>